<comment type="caution">
    <text evidence="3">The sequence shown here is derived from an EMBL/GenBank/DDBJ whole genome shotgun (WGS) entry which is preliminary data.</text>
</comment>
<keyword evidence="1" id="KW-0175">Coiled coil</keyword>
<evidence type="ECO:0008006" key="5">
    <source>
        <dbReference type="Google" id="ProtNLM"/>
    </source>
</evidence>
<feature type="coiled-coil region" evidence="1">
    <location>
        <begin position="74"/>
        <end position="108"/>
    </location>
</feature>
<evidence type="ECO:0000256" key="1">
    <source>
        <dbReference type="SAM" id="Coils"/>
    </source>
</evidence>
<dbReference type="Proteomes" id="UP000474565">
    <property type="component" value="Unassembled WGS sequence"/>
</dbReference>
<dbReference type="AlphaFoldDB" id="A0A6L8MNT9"/>
<evidence type="ECO:0000313" key="3">
    <source>
        <dbReference type="EMBL" id="MYM83961.1"/>
    </source>
</evidence>
<dbReference type="EMBL" id="WWCP01000025">
    <property type="protein sequence ID" value="MYM83961.1"/>
    <property type="molecule type" value="Genomic_DNA"/>
</dbReference>
<dbReference type="RefSeq" id="WP_161020598.1">
    <property type="nucleotide sequence ID" value="NZ_WWCP01000025.1"/>
</dbReference>
<evidence type="ECO:0000256" key="2">
    <source>
        <dbReference type="SAM" id="MobiDB-lite"/>
    </source>
</evidence>
<organism evidence="3 4">
    <name type="scientific">Duganella lactea</name>
    <dbReference type="NCBI Taxonomy" id="2692173"/>
    <lineage>
        <taxon>Bacteria</taxon>
        <taxon>Pseudomonadati</taxon>
        <taxon>Pseudomonadota</taxon>
        <taxon>Betaproteobacteria</taxon>
        <taxon>Burkholderiales</taxon>
        <taxon>Oxalobacteraceae</taxon>
        <taxon>Telluria group</taxon>
        <taxon>Duganella</taxon>
    </lineage>
</organism>
<accession>A0A6L8MNT9</accession>
<proteinExistence type="predicted"/>
<gene>
    <name evidence="3" type="ORF">GTP44_18645</name>
</gene>
<sequence length="356" mass="37093">MQISSTSTPQVIVPGTQHAGNAGNAGNAAAVDGTALGLNGENAATATPVNPTPTAAAPLRRGLSNWDQPLQGDISGAQQALDFLEQSAAQLRNLKADLSARLANRQRADGMLEARVRQFSNSWRNRGAASGGTLDAQLKFNAKGSETSFTVRGMNLSNLRAGGREVIAMTVGGGQNVRSVVLEAGLSDVQIAQRFDEALSPAGVRARLNDDGQLEFTTPEAQWSTVRDTIAVQGGGIRFPTGQLNRVKAEAASAQVEPETWQVTDSEAIRSTLAQVVGALAKVEQSIASVRQALAQVAARVQNAAPAASASGMDQVAQNFVTTSKKPGYQSLLSITSALAGISRERVLSLLSLRNG</sequence>
<feature type="region of interest" description="Disordered" evidence="2">
    <location>
        <begin position="1"/>
        <end position="25"/>
    </location>
</feature>
<name>A0A6L8MNT9_9BURK</name>
<feature type="compositionally biased region" description="Polar residues" evidence="2">
    <location>
        <begin position="1"/>
        <end position="10"/>
    </location>
</feature>
<reference evidence="3 4" key="1">
    <citation type="submission" date="2019-12" db="EMBL/GenBank/DDBJ databases">
        <title>Novel species isolated from a subtropical stream in China.</title>
        <authorList>
            <person name="Lu H."/>
        </authorList>
    </citation>
    <scope>NUCLEOTIDE SEQUENCE [LARGE SCALE GENOMIC DNA]</scope>
    <source>
        <strain evidence="3 4">FT50W</strain>
    </source>
</reference>
<evidence type="ECO:0000313" key="4">
    <source>
        <dbReference type="Proteomes" id="UP000474565"/>
    </source>
</evidence>
<protein>
    <recommendedName>
        <fullName evidence="5">Flagellin</fullName>
    </recommendedName>
</protein>